<evidence type="ECO:0000313" key="5">
    <source>
        <dbReference type="Proteomes" id="UP000572540"/>
    </source>
</evidence>
<dbReference type="Pfam" id="PF13467">
    <property type="entry name" value="RHH_4"/>
    <property type="match status" value="1"/>
</dbReference>
<dbReference type="RefSeq" id="WP_179705775.1">
    <property type="nucleotide sequence ID" value="NZ_JACCAS010000001.1"/>
</dbReference>
<dbReference type="InterPro" id="IPR038268">
    <property type="entry name" value="RHH_sf"/>
</dbReference>
<dbReference type="EMBL" id="JACCAS010000001">
    <property type="protein sequence ID" value="NYH21884.1"/>
    <property type="molecule type" value="Genomic_DNA"/>
</dbReference>
<keyword evidence="3" id="KW-0238">DNA-binding</keyword>
<protein>
    <submittedName>
        <fullName evidence="3">Putative DNA-binding ribbon-helix-helix protein</fullName>
    </submittedName>
</protein>
<sequence length="99" mass="11574">MVMMRFCNFAPGLARPKLRSIRINGFATCLRLEEIYWRIIEEIARQESLTVGKLISKWALEIDMTQETICNFTGFIRIICVTQILEQTYPIDMKTITPE</sequence>
<organism evidence="3 4">
    <name type="scientific">Paraburkholderia bryophila</name>
    <dbReference type="NCBI Taxonomy" id="420952"/>
    <lineage>
        <taxon>Bacteria</taxon>
        <taxon>Pseudomonadati</taxon>
        <taxon>Pseudomonadota</taxon>
        <taxon>Betaproteobacteria</taxon>
        <taxon>Burkholderiales</taxon>
        <taxon>Burkholderiaceae</taxon>
        <taxon>Paraburkholderia</taxon>
    </lineage>
</organism>
<reference evidence="4 5" key="1">
    <citation type="submission" date="2020-07" db="EMBL/GenBank/DDBJ databases">
        <title>Exploring microbial biodiversity for novel pathways involved in the catabolism of aromatic compounds derived from lignin.</title>
        <authorList>
            <person name="Elkins J."/>
        </authorList>
    </citation>
    <scope>NUCLEOTIDE SEQUENCE [LARGE SCALE GENOMIC DNA]</scope>
    <source>
        <strain evidence="2 5">H2C3B</strain>
        <strain evidence="3 4">H2C3C</strain>
    </source>
</reference>
<gene>
    <name evidence="3" type="ORF">GGD40_001363</name>
    <name evidence="2" type="ORF">GGD41_006378</name>
</gene>
<evidence type="ECO:0000313" key="3">
    <source>
        <dbReference type="EMBL" id="NYH21884.1"/>
    </source>
</evidence>
<dbReference type="Proteomes" id="UP000540929">
    <property type="component" value="Unassembled WGS sequence"/>
</dbReference>
<dbReference type="Gene3D" id="1.10.3990.20">
    <property type="entry name" value="protein bp1543"/>
    <property type="match status" value="1"/>
</dbReference>
<dbReference type="GO" id="GO:0003677">
    <property type="term" value="F:DNA binding"/>
    <property type="evidence" value="ECO:0007669"/>
    <property type="project" value="UniProtKB-KW"/>
</dbReference>
<evidence type="ECO:0000313" key="2">
    <source>
        <dbReference type="EMBL" id="NYH19150.1"/>
    </source>
</evidence>
<accession>A0A7Y9WJ70</accession>
<comment type="caution">
    <text evidence="3">The sequence shown here is derived from an EMBL/GenBank/DDBJ whole genome shotgun (WGS) entry which is preliminary data.</text>
</comment>
<dbReference type="EMBL" id="JACCAU010000001">
    <property type="protein sequence ID" value="NYH19150.1"/>
    <property type="molecule type" value="Genomic_DNA"/>
</dbReference>
<dbReference type="AlphaFoldDB" id="A0A7Y9WJ70"/>
<keyword evidence="4" id="KW-1185">Reference proteome</keyword>
<feature type="domain" description="Ribbon-helix-helix" evidence="1">
    <location>
        <begin position="17"/>
        <end position="83"/>
    </location>
</feature>
<name>A0A7Y9WJ70_9BURK</name>
<proteinExistence type="predicted"/>
<evidence type="ECO:0000259" key="1">
    <source>
        <dbReference type="Pfam" id="PF13467"/>
    </source>
</evidence>
<dbReference type="Proteomes" id="UP000572540">
    <property type="component" value="Unassembled WGS sequence"/>
</dbReference>
<dbReference type="InterPro" id="IPR027373">
    <property type="entry name" value="RHH_dom"/>
</dbReference>
<evidence type="ECO:0000313" key="4">
    <source>
        <dbReference type="Proteomes" id="UP000540929"/>
    </source>
</evidence>